<dbReference type="InterPro" id="IPR011006">
    <property type="entry name" value="CheY-like_superfamily"/>
</dbReference>
<keyword evidence="1" id="KW-0597">Phosphoprotein</keyword>
<dbReference type="GO" id="GO:0000160">
    <property type="term" value="P:phosphorelay signal transduction system"/>
    <property type="evidence" value="ECO:0007669"/>
    <property type="project" value="InterPro"/>
</dbReference>
<gene>
    <name evidence="3" type="ORF">FHG12_01115</name>
</gene>
<protein>
    <submittedName>
        <fullName evidence="3">Response regulator</fullName>
    </submittedName>
</protein>
<name>A0A5B7ZW87_9BACT</name>
<evidence type="ECO:0000256" key="1">
    <source>
        <dbReference type="PROSITE-ProRule" id="PRU00169"/>
    </source>
</evidence>
<dbReference type="InterPro" id="IPR001789">
    <property type="entry name" value="Sig_transdc_resp-reg_receiver"/>
</dbReference>
<dbReference type="SMART" id="SM00448">
    <property type="entry name" value="REC"/>
    <property type="match status" value="1"/>
</dbReference>
<dbReference type="Proteomes" id="UP000305398">
    <property type="component" value="Chromosome"/>
</dbReference>
<dbReference type="KEGG" id="hyj:FHG12_01115"/>
<dbReference type="SUPFAM" id="SSF52172">
    <property type="entry name" value="CheY-like"/>
    <property type="match status" value="1"/>
</dbReference>
<dbReference type="PROSITE" id="PS50110">
    <property type="entry name" value="RESPONSE_REGULATORY"/>
    <property type="match status" value="1"/>
</dbReference>
<dbReference type="EMBL" id="CP040896">
    <property type="protein sequence ID" value="QDA58786.1"/>
    <property type="molecule type" value="Genomic_DNA"/>
</dbReference>
<dbReference type="AlphaFoldDB" id="A0A5B7ZW87"/>
<organism evidence="3 4">
    <name type="scientific">Hymenobacter jejuensis</name>
    <dbReference type="NCBI Taxonomy" id="2502781"/>
    <lineage>
        <taxon>Bacteria</taxon>
        <taxon>Pseudomonadati</taxon>
        <taxon>Bacteroidota</taxon>
        <taxon>Cytophagia</taxon>
        <taxon>Cytophagales</taxon>
        <taxon>Hymenobacteraceae</taxon>
        <taxon>Hymenobacter</taxon>
    </lineage>
</organism>
<dbReference type="OrthoDB" id="1524091at2"/>
<sequence length="131" mass="14505">MHTYLIDDDEIGVYLTEQLLRLENFSDTISTFFSAQEALGALQRRLPAAVPQVIFLDLNMPGMDGWEFLEALAPYEKQLAGRCRIYILTSSLALADTAKAKEYSLVSGLLHKPIDGAELSAIRAQIVDDEG</sequence>
<dbReference type="Pfam" id="PF00072">
    <property type="entry name" value="Response_reg"/>
    <property type="match status" value="1"/>
</dbReference>
<feature type="domain" description="Response regulatory" evidence="2">
    <location>
        <begin position="2"/>
        <end position="127"/>
    </location>
</feature>
<evidence type="ECO:0000313" key="4">
    <source>
        <dbReference type="Proteomes" id="UP000305398"/>
    </source>
</evidence>
<dbReference type="PANTHER" id="PTHR44520:SF2">
    <property type="entry name" value="RESPONSE REGULATOR RCP1"/>
    <property type="match status" value="1"/>
</dbReference>
<dbReference type="RefSeq" id="WP_139513760.1">
    <property type="nucleotide sequence ID" value="NZ_CP040896.1"/>
</dbReference>
<accession>A0A5B7ZW87</accession>
<dbReference type="InterPro" id="IPR052893">
    <property type="entry name" value="TCS_response_regulator"/>
</dbReference>
<evidence type="ECO:0000259" key="2">
    <source>
        <dbReference type="PROSITE" id="PS50110"/>
    </source>
</evidence>
<reference evidence="3 4" key="1">
    <citation type="submission" date="2019-06" db="EMBL/GenBank/DDBJ databases">
        <authorList>
            <person name="Srinivasan S."/>
        </authorList>
    </citation>
    <scope>NUCLEOTIDE SEQUENCE [LARGE SCALE GENOMIC DNA]</scope>
    <source>
        <strain evidence="3 4">17J68-5</strain>
    </source>
</reference>
<dbReference type="Gene3D" id="3.40.50.2300">
    <property type="match status" value="1"/>
</dbReference>
<keyword evidence="4" id="KW-1185">Reference proteome</keyword>
<feature type="modified residue" description="4-aspartylphosphate" evidence="1">
    <location>
        <position position="57"/>
    </location>
</feature>
<proteinExistence type="predicted"/>
<dbReference type="PANTHER" id="PTHR44520">
    <property type="entry name" value="RESPONSE REGULATOR RCP1-RELATED"/>
    <property type="match status" value="1"/>
</dbReference>
<evidence type="ECO:0000313" key="3">
    <source>
        <dbReference type="EMBL" id="QDA58786.1"/>
    </source>
</evidence>